<evidence type="ECO:0000256" key="1">
    <source>
        <dbReference type="SAM" id="MobiDB-lite"/>
    </source>
</evidence>
<feature type="compositionally biased region" description="Acidic residues" evidence="1">
    <location>
        <begin position="25"/>
        <end position="36"/>
    </location>
</feature>
<feature type="domain" description="DUF7312" evidence="3">
    <location>
        <begin position="32"/>
        <end position="97"/>
    </location>
</feature>
<gene>
    <name evidence="4" type="ORF">ACFPFO_07605</name>
</gene>
<feature type="compositionally biased region" description="Basic and acidic residues" evidence="1">
    <location>
        <begin position="42"/>
        <end position="58"/>
    </location>
</feature>
<dbReference type="Proteomes" id="UP001595925">
    <property type="component" value="Unassembled WGS sequence"/>
</dbReference>
<dbReference type="RefSeq" id="WP_114576972.1">
    <property type="nucleotide sequence ID" value="NZ_JAIVEF010000002.1"/>
</dbReference>
<dbReference type="Pfam" id="PF23994">
    <property type="entry name" value="DUF7312"/>
    <property type="match status" value="1"/>
</dbReference>
<keyword evidence="2" id="KW-0472">Membrane</keyword>
<feature type="transmembrane region" description="Helical" evidence="2">
    <location>
        <begin position="80"/>
        <end position="99"/>
    </location>
</feature>
<organism evidence="4 5">
    <name type="scientific">Saliphagus infecundisoli</name>
    <dbReference type="NCBI Taxonomy" id="1849069"/>
    <lineage>
        <taxon>Archaea</taxon>
        <taxon>Methanobacteriati</taxon>
        <taxon>Methanobacteriota</taxon>
        <taxon>Stenosarchaea group</taxon>
        <taxon>Halobacteria</taxon>
        <taxon>Halobacteriales</taxon>
        <taxon>Natrialbaceae</taxon>
        <taxon>Saliphagus</taxon>
    </lineage>
</organism>
<proteinExistence type="predicted"/>
<evidence type="ECO:0000313" key="5">
    <source>
        <dbReference type="Proteomes" id="UP001595925"/>
    </source>
</evidence>
<feature type="region of interest" description="Disordered" evidence="1">
    <location>
        <begin position="1"/>
        <end position="74"/>
    </location>
</feature>
<dbReference type="EMBL" id="JBHSJG010000029">
    <property type="protein sequence ID" value="MFC4987627.1"/>
    <property type="molecule type" value="Genomic_DNA"/>
</dbReference>
<dbReference type="AlphaFoldDB" id="A0ABD5QD50"/>
<dbReference type="InterPro" id="IPR055736">
    <property type="entry name" value="DUF7312"/>
</dbReference>
<protein>
    <recommendedName>
        <fullName evidence="3">DUF7312 domain-containing protein</fullName>
    </recommendedName>
</protein>
<sequence>MSEDPAGEQSGGGEDGEFAATSDAGPEESDEDEEWEFSLADIEERAAGNDDDRGDGEGGPRAPEPNSASVVRGSPSAENAAFVLLGALVMVGVLVRLVAAGFGI</sequence>
<keyword evidence="2" id="KW-0812">Transmembrane</keyword>
<evidence type="ECO:0000259" key="3">
    <source>
        <dbReference type="Pfam" id="PF23994"/>
    </source>
</evidence>
<accession>A0ABD5QD50</accession>
<keyword evidence="2" id="KW-1133">Transmembrane helix</keyword>
<evidence type="ECO:0000256" key="2">
    <source>
        <dbReference type="SAM" id="Phobius"/>
    </source>
</evidence>
<keyword evidence="5" id="KW-1185">Reference proteome</keyword>
<reference evidence="4 5" key="1">
    <citation type="journal article" date="2019" name="Int. J. Syst. Evol. Microbiol.">
        <title>The Global Catalogue of Microorganisms (GCM) 10K type strain sequencing project: providing services to taxonomists for standard genome sequencing and annotation.</title>
        <authorList>
            <consortium name="The Broad Institute Genomics Platform"/>
            <consortium name="The Broad Institute Genome Sequencing Center for Infectious Disease"/>
            <person name="Wu L."/>
            <person name="Ma J."/>
        </authorList>
    </citation>
    <scope>NUCLEOTIDE SEQUENCE [LARGE SCALE GENOMIC DNA]</scope>
    <source>
        <strain evidence="4 5">CGMCC 1.15824</strain>
    </source>
</reference>
<evidence type="ECO:0000313" key="4">
    <source>
        <dbReference type="EMBL" id="MFC4987627.1"/>
    </source>
</evidence>
<comment type="caution">
    <text evidence="4">The sequence shown here is derived from an EMBL/GenBank/DDBJ whole genome shotgun (WGS) entry which is preliminary data.</text>
</comment>
<name>A0ABD5QD50_9EURY</name>